<comment type="caution">
    <text evidence="2">The sequence shown here is derived from an EMBL/GenBank/DDBJ whole genome shotgun (WGS) entry which is preliminary data.</text>
</comment>
<organism evidence="2 3">
    <name type="scientific">Collimonas rhizosphaerae</name>
    <dbReference type="NCBI Taxonomy" id="3126357"/>
    <lineage>
        <taxon>Bacteria</taxon>
        <taxon>Pseudomonadati</taxon>
        <taxon>Pseudomonadota</taxon>
        <taxon>Betaproteobacteria</taxon>
        <taxon>Burkholderiales</taxon>
        <taxon>Oxalobacteraceae</taxon>
        <taxon>Collimonas</taxon>
    </lineage>
</organism>
<evidence type="ECO:0000313" key="3">
    <source>
        <dbReference type="Proteomes" id="UP001495910"/>
    </source>
</evidence>
<protein>
    <submittedName>
        <fullName evidence="2">Uncharacterized protein</fullName>
    </submittedName>
</protein>
<evidence type="ECO:0000313" key="2">
    <source>
        <dbReference type="EMBL" id="MEM4986991.1"/>
    </source>
</evidence>
<feature type="region of interest" description="Disordered" evidence="1">
    <location>
        <begin position="65"/>
        <end position="96"/>
    </location>
</feature>
<evidence type="ECO:0000256" key="1">
    <source>
        <dbReference type="SAM" id="MobiDB-lite"/>
    </source>
</evidence>
<feature type="compositionally biased region" description="Basic and acidic residues" evidence="1">
    <location>
        <begin position="75"/>
        <end position="90"/>
    </location>
</feature>
<reference evidence="2 3" key="1">
    <citation type="submission" date="2024-02" db="EMBL/GenBank/DDBJ databases">
        <title>Draft genome sequence of Collimonas sp. strain H4R21, an effective mineral-weathering bacterial strain isolated from the beech rhizosphere.</title>
        <authorList>
            <person name="Morin E."/>
            <person name="Uroz S."/>
            <person name="Leveau J.H.J."/>
            <person name="Kumar R."/>
            <person name="Rey M.W."/>
            <person name="Pham J."/>
        </authorList>
    </citation>
    <scope>NUCLEOTIDE SEQUENCE [LARGE SCALE GENOMIC DNA]</scope>
    <source>
        <strain evidence="2 3">H4R21</strain>
    </source>
</reference>
<proteinExistence type="predicted"/>
<name>A0ABU9PSM1_9BURK</name>
<gene>
    <name evidence="2" type="ORF">V8G57_06270</name>
</gene>
<accession>A0ABU9PSM1</accession>
<sequence>MLAMAMPTFSSDVIFTNKPDRGENNHSFTREISAYPELGVGISLLAVNCTLQSYQAVHAVNRKDARMKSAARMPCRKENHQRREVRDNGGKNRLFHGCQIKTQRSGLAFPSMVK</sequence>
<keyword evidence="3" id="KW-1185">Reference proteome</keyword>
<dbReference type="RefSeq" id="WP_342828619.1">
    <property type="nucleotide sequence ID" value="NZ_JBANDC010000003.1"/>
</dbReference>
<dbReference type="EMBL" id="JBANDC010000003">
    <property type="protein sequence ID" value="MEM4986991.1"/>
    <property type="molecule type" value="Genomic_DNA"/>
</dbReference>
<dbReference type="Proteomes" id="UP001495910">
    <property type="component" value="Unassembled WGS sequence"/>
</dbReference>